<evidence type="ECO:0008006" key="3">
    <source>
        <dbReference type="Google" id="ProtNLM"/>
    </source>
</evidence>
<dbReference type="Proteomes" id="UP000668068">
    <property type="component" value="Unassembled WGS sequence"/>
</dbReference>
<proteinExistence type="predicted"/>
<evidence type="ECO:0000313" key="2">
    <source>
        <dbReference type="Proteomes" id="UP000668068"/>
    </source>
</evidence>
<protein>
    <recommendedName>
        <fullName evidence="3">5-methylcytosine-specific restriction enzyme subunit McrC</fullName>
    </recommendedName>
</protein>
<sequence>MSLVTMINGKTEECLKLQKALKIIKPLKEEFYTLSGNKAFDKKSYRTLEYDNRIDRKISCIIGTAFDYMARFIILKYTKSSFNDVFENFIYYRTIIYLKEEVSIEELKKIENLEDNINKSIKEYSLNSEDLMPDRDMIIQVCKMARLELYRRSGFIMTDNFIENLLGEEEGFVIEDLSKLGHDFINKFISSDLIRTDSIVIYNPTFGAQSIKVGGADADIYIDGVLYDFKTTKNPGYASKEAMQIIGYYLLDYVCKLKNNTFECSLIGYDIEKVAFYKARFGEIEIFDINNIHKNKLDEAVEIYNSL</sequence>
<organism evidence="1 2">
    <name type="scientific">Clostridium perfringens</name>
    <dbReference type="NCBI Taxonomy" id="1502"/>
    <lineage>
        <taxon>Bacteria</taxon>
        <taxon>Bacillati</taxon>
        <taxon>Bacillota</taxon>
        <taxon>Clostridia</taxon>
        <taxon>Eubacteriales</taxon>
        <taxon>Clostridiaceae</taxon>
        <taxon>Clostridium</taxon>
    </lineage>
</organism>
<dbReference type="RefSeq" id="WP_003477421.1">
    <property type="nucleotide sequence ID" value="NZ_JAENQO010000001.1"/>
</dbReference>
<name>A0AAW4ITJ3_CLOPF</name>
<evidence type="ECO:0000313" key="1">
    <source>
        <dbReference type="EMBL" id="MBO3357575.1"/>
    </source>
</evidence>
<reference evidence="1" key="1">
    <citation type="submission" date="2020-12" db="EMBL/GenBank/DDBJ databases">
        <title>Comparative genomics of Clostridium perfringens reveals patterns of host-associated phylogenetic clades and virulence factors.</title>
        <authorList>
            <person name="Smith A.H."/>
            <person name="Geier R."/>
        </authorList>
    </citation>
    <scope>NUCLEOTIDE SEQUENCE</scope>
    <source>
        <strain evidence="1">CHD30677R</strain>
    </source>
</reference>
<comment type="caution">
    <text evidence="1">The sequence shown here is derived from an EMBL/GenBank/DDBJ whole genome shotgun (WGS) entry which is preliminary data.</text>
</comment>
<gene>
    <name evidence="1" type="ORF">JJB47_02120</name>
</gene>
<accession>A0AAW4ITJ3</accession>
<dbReference type="AlphaFoldDB" id="A0AAW4ITJ3"/>
<dbReference type="EMBL" id="JAENQP010000001">
    <property type="protein sequence ID" value="MBO3357575.1"/>
    <property type="molecule type" value="Genomic_DNA"/>
</dbReference>